<evidence type="ECO:0000259" key="3">
    <source>
        <dbReference type="PROSITE" id="PS50835"/>
    </source>
</evidence>
<feature type="chain" id="PRO_5043450959" evidence="2">
    <location>
        <begin position="19"/>
        <end position="311"/>
    </location>
</feature>
<dbReference type="Proteomes" id="UP000693946">
    <property type="component" value="Unassembled WGS sequence"/>
</dbReference>
<comment type="caution">
    <text evidence="4">The sequence shown here is derived from an EMBL/GenBank/DDBJ whole genome shotgun (WGS) entry which is preliminary data.</text>
</comment>
<protein>
    <submittedName>
        <fullName evidence="4">T-cell surface glycoprotein CD4-like</fullName>
    </submittedName>
</protein>
<dbReference type="PANTHER" id="PTHR11422:SF6">
    <property type="entry name" value="HEMICENTIN-1 ISOFORM X1"/>
    <property type="match status" value="1"/>
</dbReference>
<evidence type="ECO:0000256" key="2">
    <source>
        <dbReference type="SAM" id="SignalP"/>
    </source>
</evidence>
<dbReference type="PROSITE" id="PS50835">
    <property type="entry name" value="IG_LIKE"/>
    <property type="match status" value="2"/>
</dbReference>
<feature type="domain" description="Ig-like" evidence="3">
    <location>
        <begin position="5"/>
        <end position="105"/>
    </location>
</feature>
<dbReference type="InterPro" id="IPR013151">
    <property type="entry name" value="Immunoglobulin_dom"/>
</dbReference>
<organism evidence="4 5">
    <name type="scientific">Solea senegalensis</name>
    <name type="common">Senegalese sole</name>
    <dbReference type="NCBI Taxonomy" id="28829"/>
    <lineage>
        <taxon>Eukaryota</taxon>
        <taxon>Metazoa</taxon>
        <taxon>Chordata</taxon>
        <taxon>Craniata</taxon>
        <taxon>Vertebrata</taxon>
        <taxon>Euteleostomi</taxon>
        <taxon>Actinopterygii</taxon>
        <taxon>Neopterygii</taxon>
        <taxon>Teleostei</taxon>
        <taxon>Neoteleostei</taxon>
        <taxon>Acanthomorphata</taxon>
        <taxon>Carangaria</taxon>
        <taxon>Pleuronectiformes</taxon>
        <taxon>Pleuronectoidei</taxon>
        <taxon>Soleidae</taxon>
        <taxon>Solea</taxon>
    </lineage>
</organism>
<dbReference type="InterPro" id="IPR003598">
    <property type="entry name" value="Ig_sub2"/>
</dbReference>
<dbReference type="SMART" id="SM00409">
    <property type="entry name" value="IG"/>
    <property type="match status" value="2"/>
</dbReference>
<keyword evidence="2" id="KW-0732">Signal</keyword>
<feature type="signal peptide" evidence="2">
    <location>
        <begin position="1"/>
        <end position="18"/>
    </location>
</feature>
<dbReference type="EMBL" id="JAGKHQ010001037">
    <property type="protein sequence ID" value="KAG7461504.1"/>
    <property type="molecule type" value="Genomic_DNA"/>
</dbReference>
<keyword evidence="5" id="KW-1185">Reference proteome</keyword>
<proteinExistence type="predicted"/>
<keyword evidence="1" id="KW-0472">Membrane</keyword>
<dbReference type="PANTHER" id="PTHR11422">
    <property type="entry name" value="T-CELL SURFACE GLYCOPROTEIN CD4"/>
    <property type="match status" value="1"/>
</dbReference>
<name>A0AAV6PGQ5_SOLSE</name>
<evidence type="ECO:0000313" key="4">
    <source>
        <dbReference type="EMBL" id="KAG7461504.1"/>
    </source>
</evidence>
<feature type="transmembrane region" description="Helical" evidence="1">
    <location>
        <begin position="230"/>
        <end position="254"/>
    </location>
</feature>
<dbReference type="Pfam" id="PF00047">
    <property type="entry name" value="ig"/>
    <property type="match status" value="1"/>
</dbReference>
<dbReference type="InterPro" id="IPR003599">
    <property type="entry name" value="Ig_sub"/>
</dbReference>
<dbReference type="SMART" id="SM00408">
    <property type="entry name" value="IGc2"/>
    <property type="match status" value="1"/>
</dbReference>
<feature type="domain" description="Ig-like" evidence="3">
    <location>
        <begin position="122"/>
        <end position="169"/>
    </location>
</feature>
<keyword evidence="1" id="KW-1133">Transmembrane helix</keyword>
<dbReference type="InterPro" id="IPR007110">
    <property type="entry name" value="Ig-like_dom"/>
</dbReference>
<sequence length="311" mass="34089">MKALPWFWFVVSAVSAAGKGVITKPGERVTLGCGSRRSFKSLAWYHGSDLILSVNGKSGTNRKGTAKIQPRSKVKQGSDLEISGVKKEDAGNFICTLDGDSHTITLLVVSVSTSPPDELQLGREGTLQCEVAGLPPDSIVQWTRPDGRSDSGTVHFNPLTLADKGQWVCGFSYDGDTYNEIFDIKIKASEPLTSSPTQSSKVDHKTSCINCFCSPPGCTDQPSGIGLAGWWLWVAIGVGSFFVVLLMVCIIVLCRRNRRRKRKFQRMMNERQSERPRKYCQCNCPTAAAKPQQGRHKGKPSALPLKPLLMQ</sequence>
<dbReference type="AlphaFoldDB" id="A0AAV6PGQ5"/>
<dbReference type="Pfam" id="PF12104">
    <property type="entry name" value="Tcell_CD4_C"/>
    <property type="match status" value="1"/>
</dbReference>
<dbReference type="InterPro" id="IPR021963">
    <property type="entry name" value="Tcell_CD4_Cterm"/>
</dbReference>
<accession>A0AAV6PGQ5</accession>
<evidence type="ECO:0000256" key="1">
    <source>
        <dbReference type="SAM" id="Phobius"/>
    </source>
</evidence>
<evidence type="ECO:0000313" key="5">
    <source>
        <dbReference type="Proteomes" id="UP000693946"/>
    </source>
</evidence>
<reference evidence="4 5" key="1">
    <citation type="journal article" date="2021" name="Sci. Rep.">
        <title>Chromosome anchoring in Senegalese sole (Solea senegalensis) reveals sex-associated markers and genome rearrangements in flatfish.</title>
        <authorList>
            <person name="Guerrero-Cozar I."/>
            <person name="Gomez-Garrido J."/>
            <person name="Berbel C."/>
            <person name="Martinez-Blanch J.F."/>
            <person name="Alioto T."/>
            <person name="Claros M.G."/>
            <person name="Gagnaire P.A."/>
            <person name="Manchado M."/>
        </authorList>
    </citation>
    <scope>NUCLEOTIDE SEQUENCE [LARGE SCALE GENOMIC DNA]</scope>
    <source>
        <strain evidence="4">Sse05_10M</strain>
    </source>
</reference>
<keyword evidence="1" id="KW-0812">Transmembrane</keyword>
<gene>
    <name evidence="4" type="ORF">JOB18_046626</name>
</gene>